<evidence type="ECO:0000256" key="1">
    <source>
        <dbReference type="ARBA" id="ARBA00001798"/>
    </source>
</evidence>
<dbReference type="PANTHER" id="PTHR11685">
    <property type="entry name" value="RBR FAMILY RING FINGER AND IBR DOMAIN-CONTAINING"/>
    <property type="match status" value="1"/>
</dbReference>
<keyword evidence="5" id="KW-0479">Metal-binding</keyword>
<evidence type="ECO:0000259" key="13">
    <source>
        <dbReference type="PROSITE" id="PS50089"/>
    </source>
</evidence>
<dbReference type="STRING" id="933388.S8B2E3"/>
<dbReference type="CDD" id="cd23820">
    <property type="entry name" value="RWD_RNF14"/>
    <property type="match status" value="1"/>
</dbReference>
<dbReference type="Gene3D" id="3.10.110.10">
    <property type="entry name" value="Ubiquitin Conjugating Enzyme"/>
    <property type="match status" value="1"/>
</dbReference>
<proteinExistence type="inferred from homology"/>
<evidence type="ECO:0000256" key="11">
    <source>
        <dbReference type="PROSITE-ProRule" id="PRU00175"/>
    </source>
</evidence>
<protein>
    <recommendedName>
        <fullName evidence="3">RBR-type E3 ubiquitin transferase</fullName>
        <ecNumber evidence="3">2.3.2.31</ecNumber>
    </recommendedName>
</protein>
<feature type="compositionally biased region" description="Acidic residues" evidence="12">
    <location>
        <begin position="632"/>
        <end position="644"/>
    </location>
</feature>
<evidence type="ECO:0000256" key="2">
    <source>
        <dbReference type="ARBA" id="ARBA00004906"/>
    </source>
</evidence>
<dbReference type="FunFam" id="3.10.110.10:FF:000112">
    <property type="entry name" value="RBR-type E3 ubiquitin transferase"/>
    <property type="match status" value="1"/>
</dbReference>
<feature type="region of interest" description="Disordered" evidence="12">
    <location>
        <begin position="250"/>
        <end position="276"/>
    </location>
</feature>
<dbReference type="Gene3D" id="3.30.40.10">
    <property type="entry name" value="Zinc/RING finger domain, C3HC4 (zinc finger)"/>
    <property type="match status" value="1"/>
</dbReference>
<name>S8B2E3_PENO1</name>
<keyword evidence="17" id="KW-1185">Reference proteome</keyword>
<evidence type="ECO:0000256" key="9">
    <source>
        <dbReference type="ARBA" id="ARBA00022833"/>
    </source>
</evidence>
<evidence type="ECO:0000256" key="8">
    <source>
        <dbReference type="ARBA" id="ARBA00022786"/>
    </source>
</evidence>
<dbReference type="PROSITE" id="PS51873">
    <property type="entry name" value="TRIAD"/>
    <property type="match status" value="1"/>
</dbReference>
<feature type="domain" description="RWD" evidence="14">
    <location>
        <begin position="12"/>
        <end position="158"/>
    </location>
</feature>
<keyword evidence="8" id="KW-0833">Ubl conjugation pathway</keyword>
<evidence type="ECO:0000256" key="7">
    <source>
        <dbReference type="ARBA" id="ARBA00022771"/>
    </source>
</evidence>
<sequence length="644" mass="72368">MDDFREEDDRSVEISSIAAIYPEIQIDPENPYRANIDLPVTLPSPTKVCFQPPPDPGLLPALTPPTSTDGFKDDMAPGNADDIHVLSHLPPLNLAIELPRGYPAEKPPRVQLTTHPSWLPDHVLARLTDDCVRLWEECGRDMVVFTYIDHLHQSADSAFGIQDTAEGELFLTRDLKIPLLDFNGRTEREKFEQETFECGVCLEPKKGATCHRLLRCSHVFCVPCLQDFYNTCITEGDVDSVKCLAPDCEKSKSPGLTPGGDHTPPRGKKRDRTLGPSELLEIPLSTEIVQRYVFLKRKKKIESDKSTVYCPRQWCQGAARSRRHPKPTDPMADAEDADASDEDEVRFDPSGQKGELPPVAERVAICEECNYAFCSVCRKGWHGELVRCLPQRKMEELSAEEQATEEYLRMYTSKCPTCTVPCQKRMGCNHMRCFQCDTHFCYLCSAWLSPDNPYSHFNQGSSTCYNRLWDLEGGDGLDPEGAEALHRIPEALLHFEDDHNNGLAHNNGIGDEAADLDWSSDDEDDRPAWDFDLDDDGQGRHHQPPPPAPVPPRNPAAARAGGAHNPRPDAAARAAREREEQARAMAEIRQRDRNGNRVPVARRQDQVRGGAGPEPRGMAGLQRFLELVQNDREDEWDSDELEDF</sequence>
<dbReference type="SMART" id="SM00591">
    <property type="entry name" value="RWD"/>
    <property type="match status" value="1"/>
</dbReference>
<evidence type="ECO:0000256" key="6">
    <source>
        <dbReference type="ARBA" id="ARBA00022737"/>
    </source>
</evidence>
<dbReference type="GO" id="GO:0016567">
    <property type="term" value="P:protein ubiquitination"/>
    <property type="evidence" value="ECO:0007669"/>
    <property type="project" value="InterPro"/>
</dbReference>
<feature type="region of interest" description="Disordered" evidence="12">
    <location>
        <begin position="625"/>
        <end position="644"/>
    </location>
</feature>
<gene>
    <name evidence="16" type="ORF">PDE_03538</name>
</gene>
<dbReference type="OrthoDB" id="1431934at2759"/>
<feature type="compositionally biased region" description="Acidic residues" evidence="12">
    <location>
        <begin position="332"/>
        <end position="345"/>
    </location>
</feature>
<keyword evidence="4" id="KW-0808">Transferase</keyword>
<dbReference type="SUPFAM" id="SSF57850">
    <property type="entry name" value="RING/U-box"/>
    <property type="match status" value="2"/>
</dbReference>
<dbReference type="FunFam" id="1.20.120.1750:FF:000024">
    <property type="entry name" value="RBR-type E3 ubiquitin transferase"/>
    <property type="match status" value="1"/>
</dbReference>
<dbReference type="GO" id="GO:0008270">
    <property type="term" value="F:zinc ion binding"/>
    <property type="evidence" value="ECO:0007669"/>
    <property type="project" value="UniProtKB-KW"/>
</dbReference>
<dbReference type="EMBL" id="KB644411">
    <property type="protein sequence ID" value="EPS28592.1"/>
    <property type="molecule type" value="Genomic_DNA"/>
</dbReference>
<dbReference type="FunFam" id="3.30.40.10:FF:000416">
    <property type="entry name" value="RBR-type E3 ubiquitin transferase"/>
    <property type="match status" value="1"/>
</dbReference>
<evidence type="ECO:0000256" key="3">
    <source>
        <dbReference type="ARBA" id="ARBA00012251"/>
    </source>
</evidence>
<dbReference type="HOGENOM" id="CLU_021364_3_0_1"/>
<feature type="domain" description="RING-type" evidence="15">
    <location>
        <begin position="194"/>
        <end position="468"/>
    </location>
</feature>
<evidence type="ECO:0000256" key="10">
    <source>
        <dbReference type="ARBA" id="ARBA00044508"/>
    </source>
</evidence>
<evidence type="ECO:0000259" key="15">
    <source>
        <dbReference type="PROSITE" id="PS51873"/>
    </source>
</evidence>
<dbReference type="PROSITE" id="PS00518">
    <property type="entry name" value="ZF_RING_1"/>
    <property type="match status" value="1"/>
</dbReference>
<comment type="similarity">
    <text evidence="10">Belongs to the RBR family. RNF14 subfamily.</text>
</comment>
<dbReference type="InterPro" id="IPR044066">
    <property type="entry name" value="TRIAD_supradom"/>
</dbReference>
<keyword evidence="6" id="KW-0677">Repeat</keyword>
<dbReference type="eggNOG" id="KOG1814">
    <property type="taxonomic scope" value="Eukaryota"/>
</dbReference>
<feature type="compositionally biased region" description="Basic and acidic residues" evidence="12">
    <location>
        <begin position="574"/>
        <end position="595"/>
    </location>
</feature>
<dbReference type="EC" id="2.3.2.31" evidence="3"/>
<dbReference type="PhylomeDB" id="S8B2E3"/>
<evidence type="ECO:0000313" key="16">
    <source>
        <dbReference type="EMBL" id="EPS28592.1"/>
    </source>
</evidence>
<dbReference type="CDD" id="cd23134">
    <property type="entry name" value="RING-HC_ITT1-like"/>
    <property type="match status" value="1"/>
</dbReference>
<evidence type="ECO:0000256" key="12">
    <source>
        <dbReference type="SAM" id="MobiDB-lite"/>
    </source>
</evidence>
<evidence type="ECO:0000313" key="17">
    <source>
        <dbReference type="Proteomes" id="UP000019376"/>
    </source>
</evidence>
<dbReference type="SUPFAM" id="SSF54495">
    <property type="entry name" value="UBC-like"/>
    <property type="match status" value="1"/>
</dbReference>
<accession>S8B2E3</accession>
<feature type="domain" description="RING-type" evidence="13">
    <location>
        <begin position="198"/>
        <end position="232"/>
    </location>
</feature>
<dbReference type="InterPro" id="IPR006575">
    <property type="entry name" value="RWD_dom"/>
</dbReference>
<dbReference type="InterPro" id="IPR001841">
    <property type="entry name" value="Znf_RING"/>
</dbReference>
<comment type="catalytic activity">
    <reaction evidence="1">
        <text>[E2 ubiquitin-conjugating enzyme]-S-ubiquitinyl-L-cysteine + [acceptor protein]-L-lysine = [E2 ubiquitin-conjugating enzyme]-L-cysteine + [acceptor protein]-N(6)-ubiquitinyl-L-lysine.</text>
        <dbReference type="EC" id="2.3.2.31"/>
    </reaction>
</comment>
<dbReference type="InterPro" id="IPR013083">
    <property type="entry name" value="Znf_RING/FYVE/PHD"/>
</dbReference>
<feature type="compositionally biased region" description="Low complexity" evidence="12">
    <location>
        <begin position="555"/>
        <end position="565"/>
    </location>
</feature>
<evidence type="ECO:0000256" key="5">
    <source>
        <dbReference type="ARBA" id="ARBA00022723"/>
    </source>
</evidence>
<feature type="region of interest" description="Disordered" evidence="12">
    <location>
        <begin position="320"/>
        <end position="355"/>
    </location>
</feature>
<keyword evidence="9" id="KW-0862">Zinc</keyword>
<evidence type="ECO:0000256" key="4">
    <source>
        <dbReference type="ARBA" id="ARBA00022679"/>
    </source>
</evidence>
<feature type="region of interest" description="Disordered" evidence="12">
    <location>
        <begin position="514"/>
        <end position="620"/>
    </location>
</feature>
<organism evidence="16 17">
    <name type="scientific">Penicillium oxalicum (strain 114-2 / CGMCC 5302)</name>
    <name type="common">Penicillium decumbens</name>
    <dbReference type="NCBI Taxonomy" id="933388"/>
    <lineage>
        <taxon>Eukaryota</taxon>
        <taxon>Fungi</taxon>
        <taxon>Dikarya</taxon>
        <taxon>Ascomycota</taxon>
        <taxon>Pezizomycotina</taxon>
        <taxon>Eurotiomycetes</taxon>
        <taxon>Eurotiomycetidae</taxon>
        <taxon>Eurotiales</taxon>
        <taxon>Aspergillaceae</taxon>
        <taxon>Penicillium</taxon>
    </lineage>
</organism>
<dbReference type="InterPro" id="IPR017907">
    <property type="entry name" value="Znf_RING_CS"/>
</dbReference>
<feature type="compositionally biased region" description="Pro residues" evidence="12">
    <location>
        <begin position="544"/>
        <end position="554"/>
    </location>
</feature>
<dbReference type="Proteomes" id="UP000019376">
    <property type="component" value="Unassembled WGS sequence"/>
</dbReference>
<dbReference type="PROSITE" id="PS50908">
    <property type="entry name" value="RWD"/>
    <property type="match status" value="1"/>
</dbReference>
<dbReference type="Pfam" id="PF01485">
    <property type="entry name" value="IBR"/>
    <property type="match status" value="1"/>
</dbReference>
<dbReference type="Pfam" id="PF05773">
    <property type="entry name" value="RWD"/>
    <property type="match status" value="1"/>
</dbReference>
<keyword evidence="7 11" id="KW-0863">Zinc-finger</keyword>
<comment type="pathway">
    <text evidence="2">Protein modification; protein ubiquitination.</text>
</comment>
<dbReference type="PROSITE" id="PS50089">
    <property type="entry name" value="ZF_RING_2"/>
    <property type="match status" value="1"/>
</dbReference>
<dbReference type="InterPro" id="IPR016135">
    <property type="entry name" value="UBQ-conjugating_enzyme/RWD"/>
</dbReference>
<feature type="compositionally biased region" description="Acidic residues" evidence="12">
    <location>
        <begin position="514"/>
        <end position="536"/>
    </location>
</feature>
<dbReference type="AlphaFoldDB" id="S8B2E3"/>
<dbReference type="CDD" id="cd20354">
    <property type="entry name" value="Rcat_RBR_RNF14"/>
    <property type="match status" value="1"/>
</dbReference>
<evidence type="ECO:0000259" key="14">
    <source>
        <dbReference type="PROSITE" id="PS50908"/>
    </source>
</evidence>
<dbReference type="Pfam" id="PF26200">
    <property type="entry name" value="Rcat_RNF216"/>
    <property type="match status" value="1"/>
</dbReference>
<dbReference type="Gene3D" id="1.20.120.1750">
    <property type="match status" value="1"/>
</dbReference>
<dbReference type="InterPro" id="IPR047548">
    <property type="entry name" value="Rcat_RBR_RNF14"/>
</dbReference>
<dbReference type="SMART" id="SM00647">
    <property type="entry name" value="IBR"/>
    <property type="match status" value="2"/>
</dbReference>
<dbReference type="InterPro" id="IPR002867">
    <property type="entry name" value="IBR_dom"/>
</dbReference>
<dbReference type="GO" id="GO:0061630">
    <property type="term" value="F:ubiquitin protein ligase activity"/>
    <property type="evidence" value="ECO:0007669"/>
    <property type="project" value="UniProtKB-EC"/>
</dbReference>
<reference evidence="16 17" key="1">
    <citation type="journal article" date="2013" name="PLoS ONE">
        <title>Genomic and secretomic analyses reveal unique features of the lignocellulolytic enzyme system of Penicillium decumbens.</title>
        <authorList>
            <person name="Liu G."/>
            <person name="Zhang L."/>
            <person name="Wei X."/>
            <person name="Zou G."/>
            <person name="Qin Y."/>
            <person name="Ma L."/>
            <person name="Li J."/>
            <person name="Zheng H."/>
            <person name="Wang S."/>
            <person name="Wang C."/>
            <person name="Xun L."/>
            <person name="Zhao G.-P."/>
            <person name="Zhou Z."/>
            <person name="Qu Y."/>
        </authorList>
    </citation>
    <scope>NUCLEOTIDE SEQUENCE [LARGE SCALE GENOMIC DNA]</scope>
    <source>
        <strain evidence="17">114-2 / CGMCC 5302</strain>
    </source>
</reference>
<dbReference type="InterPro" id="IPR031127">
    <property type="entry name" value="E3_UB_ligase_RBR"/>
</dbReference>